<dbReference type="SUPFAM" id="SSF52218">
    <property type="entry name" value="Flavoproteins"/>
    <property type="match status" value="1"/>
</dbReference>
<dbReference type="InParanoid" id="A2G0P6"/>
<evidence type="ECO:0000256" key="3">
    <source>
        <dbReference type="ARBA" id="ARBA00023002"/>
    </source>
</evidence>
<keyword evidence="3" id="KW-0560">Oxidoreductase</keyword>
<evidence type="ECO:0000256" key="4">
    <source>
        <dbReference type="ARBA" id="ARBA00023027"/>
    </source>
</evidence>
<reference evidence="8" key="1">
    <citation type="submission" date="2006-10" db="EMBL/GenBank/DDBJ databases">
        <authorList>
            <person name="Amadeo P."/>
            <person name="Zhao Q."/>
            <person name="Wortman J."/>
            <person name="Fraser-Liggett C."/>
            <person name="Carlton J."/>
        </authorList>
    </citation>
    <scope>NUCLEOTIDE SEQUENCE</scope>
    <source>
        <strain evidence="8">G3</strain>
    </source>
</reference>
<dbReference type="GO" id="GO:0010181">
    <property type="term" value="F:FMN binding"/>
    <property type="evidence" value="ECO:0007669"/>
    <property type="project" value="InterPro"/>
</dbReference>
<feature type="domain" description="Flavodoxin-like fold" evidence="7">
    <location>
        <begin position="1"/>
        <end position="196"/>
    </location>
</feature>
<keyword evidence="2" id="KW-0288">FMN</keyword>
<dbReference type="SMR" id="A2G0P6"/>
<evidence type="ECO:0000259" key="7">
    <source>
        <dbReference type="Pfam" id="PF02525"/>
    </source>
</evidence>
<dbReference type="HAMAP" id="MF_01216">
    <property type="entry name" value="Azoreductase_type1"/>
    <property type="match status" value="1"/>
</dbReference>
<protein>
    <recommendedName>
        <fullName evidence="5">FMN-dependent NADH-azoreductase</fullName>
        <ecNumber evidence="5">1.7.1.17</ecNumber>
    </recommendedName>
</protein>
<evidence type="ECO:0000313" key="9">
    <source>
        <dbReference type="Proteomes" id="UP000001542"/>
    </source>
</evidence>
<evidence type="ECO:0000256" key="6">
    <source>
        <dbReference type="ARBA" id="ARBA00048542"/>
    </source>
</evidence>
<dbReference type="EMBL" id="DS114216">
    <property type="protein sequence ID" value="EAX89271.1"/>
    <property type="molecule type" value="Genomic_DNA"/>
</dbReference>
<evidence type="ECO:0000256" key="5">
    <source>
        <dbReference type="ARBA" id="ARBA00024061"/>
    </source>
</evidence>
<dbReference type="RefSeq" id="XP_001302201.1">
    <property type="nucleotide sequence ID" value="XM_001302200.1"/>
</dbReference>
<dbReference type="InterPro" id="IPR050104">
    <property type="entry name" value="FMN-dep_NADH:Q_OxRdtase_AzoR1"/>
</dbReference>
<name>A2G0P6_TRIV3</name>
<keyword evidence="9" id="KW-1185">Reference proteome</keyword>
<dbReference type="OrthoDB" id="26889at2759"/>
<accession>A2G0P6</accession>
<dbReference type="PANTHER" id="PTHR43741">
    <property type="entry name" value="FMN-DEPENDENT NADH-AZOREDUCTASE 1"/>
    <property type="match status" value="1"/>
</dbReference>
<evidence type="ECO:0000256" key="1">
    <source>
        <dbReference type="ARBA" id="ARBA00022630"/>
    </source>
</evidence>
<dbReference type="Pfam" id="PF02525">
    <property type="entry name" value="Flavodoxin_2"/>
    <property type="match status" value="1"/>
</dbReference>
<dbReference type="Gene3D" id="3.40.50.360">
    <property type="match status" value="1"/>
</dbReference>
<dbReference type="VEuPathDB" id="TrichDB:TVAG_257140"/>
<evidence type="ECO:0000256" key="2">
    <source>
        <dbReference type="ARBA" id="ARBA00022643"/>
    </source>
</evidence>
<keyword evidence="1" id="KW-0285">Flavoprotein</keyword>
<dbReference type="KEGG" id="tva:4746943"/>
<sequence length="203" mass="22503">MRILIINAHPDYANAEHYSIQLLNYAKSLLPDAEVLELYNSYIPRIDTDMFAAWNGSTEEKPAAAIKRQGELVDQFLNADVVLIFCPLHNFGVTSGLKDYFDNIIIAGKTFKYVSGGGSVGLLDNSKKIAYIQAAGSDYLHDIKYVNLDLAPHYVRSIFSLMGITRINVIRAEGLSLSATDKNAVIAKAKDEIKQTLVEYKAI</sequence>
<gene>
    <name evidence="8" type="ORF">TVAG_257140</name>
</gene>
<keyword evidence="4" id="KW-0520">NAD</keyword>
<dbReference type="InterPro" id="IPR003680">
    <property type="entry name" value="Flavodoxin_fold"/>
</dbReference>
<dbReference type="GO" id="GO:0016655">
    <property type="term" value="F:oxidoreductase activity, acting on NAD(P)H, quinone or similar compound as acceptor"/>
    <property type="evidence" value="ECO:0000318"/>
    <property type="project" value="GO_Central"/>
</dbReference>
<dbReference type="InterPro" id="IPR029039">
    <property type="entry name" value="Flavoprotein-like_sf"/>
</dbReference>
<dbReference type="Proteomes" id="UP000001542">
    <property type="component" value="Unassembled WGS sequence"/>
</dbReference>
<dbReference type="PANTHER" id="PTHR43741:SF4">
    <property type="entry name" value="FMN-DEPENDENT NADH:QUINONE OXIDOREDUCTASE"/>
    <property type="match status" value="1"/>
</dbReference>
<comment type="catalytic activity">
    <reaction evidence="6">
        <text>N,N-dimethyl-1,4-phenylenediamine + anthranilate + 2 NAD(+) = 2-(4-dimethylaminophenyl)diazenylbenzoate + 2 NADH + 2 H(+)</text>
        <dbReference type="Rhea" id="RHEA:55872"/>
        <dbReference type="ChEBI" id="CHEBI:15378"/>
        <dbReference type="ChEBI" id="CHEBI:15783"/>
        <dbReference type="ChEBI" id="CHEBI:16567"/>
        <dbReference type="ChEBI" id="CHEBI:57540"/>
        <dbReference type="ChEBI" id="CHEBI:57945"/>
        <dbReference type="ChEBI" id="CHEBI:71579"/>
        <dbReference type="EC" id="1.7.1.17"/>
    </reaction>
    <physiologicalReaction direction="right-to-left" evidence="6">
        <dbReference type="Rhea" id="RHEA:55874"/>
    </physiologicalReaction>
</comment>
<reference evidence="8" key="2">
    <citation type="journal article" date="2007" name="Science">
        <title>Draft genome sequence of the sexually transmitted pathogen Trichomonas vaginalis.</title>
        <authorList>
            <person name="Carlton J.M."/>
            <person name="Hirt R.P."/>
            <person name="Silva J.C."/>
            <person name="Delcher A.L."/>
            <person name="Schatz M."/>
            <person name="Zhao Q."/>
            <person name="Wortman J.R."/>
            <person name="Bidwell S.L."/>
            <person name="Alsmark U.C.M."/>
            <person name="Besteiro S."/>
            <person name="Sicheritz-Ponten T."/>
            <person name="Noel C.J."/>
            <person name="Dacks J.B."/>
            <person name="Foster P.G."/>
            <person name="Simillion C."/>
            <person name="Van de Peer Y."/>
            <person name="Miranda-Saavedra D."/>
            <person name="Barton G.J."/>
            <person name="Westrop G.D."/>
            <person name="Mueller S."/>
            <person name="Dessi D."/>
            <person name="Fiori P.L."/>
            <person name="Ren Q."/>
            <person name="Paulsen I."/>
            <person name="Zhang H."/>
            <person name="Bastida-Corcuera F.D."/>
            <person name="Simoes-Barbosa A."/>
            <person name="Brown M.T."/>
            <person name="Hayes R.D."/>
            <person name="Mukherjee M."/>
            <person name="Okumura C.Y."/>
            <person name="Schneider R."/>
            <person name="Smith A.J."/>
            <person name="Vanacova S."/>
            <person name="Villalvazo M."/>
            <person name="Haas B.J."/>
            <person name="Pertea M."/>
            <person name="Feldblyum T.V."/>
            <person name="Utterback T.R."/>
            <person name="Shu C.L."/>
            <person name="Osoegawa K."/>
            <person name="de Jong P.J."/>
            <person name="Hrdy I."/>
            <person name="Horvathova L."/>
            <person name="Zubacova Z."/>
            <person name="Dolezal P."/>
            <person name="Malik S.B."/>
            <person name="Logsdon J.M. Jr."/>
            <person name="Henze K."/>
            <person name="Gupta A."/>
            <person name="Wang C.C."/>
            <person name="Dunne R.L."/>
            <person name="Upcroft J.A."/>
            <person name="Upcroft P."/>
            <person name="White O."/>
            <person name="Salzberg S.L."/>
            <person name="Tang P."/>
            <person name="Chiu C.-H."/>
            <person name="Lee Y.-S."/>
            <person name="Embley T.M."/>
            <person name="Coombs G.H."/>
            <person name="Mottram J.C."/>
            <person name="Tachezy J."/>
            <person name="Fraser-Liggett C.M."/>
            <person name="Johnson P.J."/>
        </authorList>
    </citation>
    <scope>NUCLEOTIDE SEQUENCE [LARGE SCALE GENOMIC DNA]</scope>
    <source>
        <strain evidence="8">G3</strain>
    </source>
</reference>
<dbReference type="VEuPathDB" id="TrichDB:TVAGG3_0879640"/>
<evidence type="ECO:0000313" key="8">
    <source>
        <dbReference type="EMBL" id="EAX89271.1"/>
    </source>
</evidence>
<dbReference type="EC" id="1.7.1.17" evidence="5"/>
<organism evidence="8 9">
    <name type="scientific">Trichomonas vaginalis (strain ATCC PRA-98 / G3)</name>
    <dbReference type="NCBI Taxonomy" id="412133"/>
    <lineage>
        <taxon>Eukaryota</taxon>
        <taxon>Metamonada</taxon>
        <taxon>Parabasalia</taxon>
        <taxon>Trichomonadida</taxon>
        <taxon>Trichomonadidae</taxon>
        <taxon>Trichomonas</taxon>
    </lineage>
</organism>
<dbReference type="AlphaFoldDB" id="A2G0P6"/>
<proteinExistence type="inferred from homology"/>
<dbReference type="InterPro" id="IPR023048">
    <property type="entry name" value="NADH:quinone_OxRdtase_FMN_depd"/>
</dbReference>